<comment type="caution">
    <text evidence="2">The sequence shown here is derived from an EMBL/GenBank/DDBJ whole genome shotgun (WGS) entry which is preliminary data.</text>
</comment>
<gene>
    <name evidence="2" type="ORF">BpHYR1_014583</name>
</gene>
<dbReference type="AlphaFoldDB" id="A0A3M7PUZ0"/>
<reference evidence="2 3" key="1">
    <citation type="journal article" date="2018" name="Sci. Rep.">
        <title>Genomic signatures of local adaptation to the degree of environmental predictability in rotifers.</title>
        <authorList>
            <person name="Franch-Gras L."/>
            <person name="Hahn C."/>
            <person name="Garcia-Roger E.M."/>
            <person name="Carmona M.J."/>
            <person name="Serra M."/>
            <person name="Gomez A."/>
        </authorList>
    </citation>
    <scope>NUCLEOTIDE SEQUENCE [LARGE SCALE GENOMIC DNA]</scope>
    <source>
        <strain evidence="2">HYR1</strain>
    </source>
</reference>
<evidence type="ECO:0000313" key="2">
    <source>
        <dbReference type="EMBL" id="RNA03002.1"/>
    </source>
</evidence>
<protein>
    <submittedName>
        <fullName evidence="2">PLAC8 1</fullName>
    </submittedName>
</protein>
<dbReference type="EMBL" id="REGN01008683">
    <property type="protein sequence ID" value="RNA03002.1"/>
    <property type="molecule type" value="Genomic_DNA"/>
</dbReference>
<dbReference type="STRING" id="10195.A0A3M7PUZ0"/>
<keyword evidence="3" id="KW-1185">Reference proteome</keyword>
<dbReference type="Pfam" id="PF04749">
    <property type="entry name" value="PLAC8"/>
    <property type="match status" value="1"/>
</dbReference>
<comment type="similarity">
    <text evidence="1">Belongs to the cornifelin family.</text>
</comment>
<evidence type="ECO:0000313" key="3">
    <source>
        <dbReference type="Proteomes" id="UP000276133"/>
    </source>
</evidence>
<dbReference type="NCBIfam" id="TIGR01571">
    <property type="entry name" value="A_thal_Cys_rich"/>
    <property type="match status" value="1"/>
</dbReference>
<evidence type="ECO:0000256" key="1">
    <source>
        <dbReference type="ARBA" id="ARBA00009024"/>
    </source>
</evidence>
<dbReference type="InterPro" id="IPR006461">
    <property type="entry name" value="PLAC_motif_containing"/>
</dbReference>
<accession>A0A3M7PUZ0</accession>
<organism evidence="2 3">
    <name type="scientific">Brachionus plicatilis</name>
    <name type="common">Marine rotifer</name>
    <name type="synonym">Brachionus muelleri</name>
    <dbReference type="NCBI Taxonomy" id="10195"/>
    <lineage>
        <taxon>Eukaryota</taxon>
        <taxon>Metazoa</taxon>
        <taxon>Spiralia</taxon>
        <taxon>Gnathifera</taxon>
        <taxon>Rotifera</taxon>
        <taxon>Eurotatoria</taxon>
        <taxon>Monogononta</taxon>
        <taxon>Pseudotrocha</taxon>
        <taxon>Ploima</taxon>
        <taxon>Brachionidae</taxon>
        <taxon>Brachionus</taxon>
    </lineage>
</organism>
<proteinExistence type="inferred from homology"/>
<dbReference type="OrthoDB" id="1045822at2759"/>
<name>A0A3M7PUZ0_BRAPC</name>
<dbReference type="PANTHER" id="PTHR15907">
    <property type="entry name" value="DUF614 FAMILY PROTEIN-RELATED"/>
    <property type="match status" value="1"/>
</dbReference>
<sequence length="144" mass="16272">MDPKNYQYNPGYQQNQQPGYPNMPTMPIQPVQTQPVYYDSNSQMNLTVKPKRNWNFGLFSCFEDLEGLVCAFFCTLCYEYTLFQRAGEGCCDCICAGLVPLRTKIRTERAIEGSLCEDVFAVACCTLCSMVQLSNEMKASPPLV</sequence>
<dbReference type="Proteomes" id="UP000276133">
    <property type="component" value="Unassembled WGS sequence"/>
</dbReference>